<keyword evidence="3" id="KW-1185">Reference proteome</keyword>
<evidence type="ECO:0000256" key="1">
    <source>
        <dbReference type="SAM" id="MobiDB-lite"/>
    </source>
</evidence>
<evidence type="ECO:0000313" key="3">
    <source>
        <dbReference type="Proteomes" id="UP000799750"/>
    </source>
</evidence>
<dbReference type="EMBL" id="MU004181">
    <property type="protein sequence ID" value="KAF2502643.1"/>
    <property type="molecule type" value="Genomic_DNA"/>
</dbReference>
<gene>
    <name evidence="2" type="ORF">BU16DRAFT_16286</name>
</gene>
<dbReference type="Proteomes" id="UP000799750">
    <property type="component" value="Unassembled WGS sequence"/>
</dbReference>
<feature type="compositionally biased region" description="Basic residues" evidence="1">
    <location>
        <begin position="1"/>
        <end position="15"/>
    </location>
</feature>
<protein>
    <submittedName>
        <fullName evidence="2">Uncharacterized protein</fullName>
    </submittedName>
</protein>
<proteinExistence type="predicted"/>
<reference evidence="2" key="1">
    <citation type="journal article" date="2020" name="Stud. Mycol.">
        <title>101 Dothideomycetes genomes: a test case for predicting lifestyles and emergence of pathogens.</title>
        <authorList>
            <person name="Haridas S."/>
            <person name="Albert R."/>
            <person name="Binder M."/>
            <person name="Bloem J."/>
            <person name="Labutti K."/>
            <person name="Salamov A."/>
            <person name="Andreopoulos B."/>
            <person name="Baker S."/>
            <person name="Barry K."/>
            <person name="Bills G."/>
            <person name="Bluhm B."/>
            <person name="Cannon C."/>
            <person name="Castanera R."/>
            <person name="Culley D."/>
            <person name="Daum C."/>
            <person name="Ezra D."/>
            <person name="Gonzalez J."/>
            <person name="Henrissat B."/>
            <person name="Kuo A."/>
            <person name="Liang C."/>
            <person name="Lipzen A."/>
            <person name="Lutzoni F."/>
            <person name="Magnuson J."/>
            <person name="Mondo S."/>
            <person name="Nolan M."/>
            <person name="Ohm R."/>
            <person name="Pangilinan J."/>
            <person name="Park H.-J."/>
            <person name="Ramirez L."/>
            <person name="Alfaro M."/>
            <person name="Sun H."/>
            <person name="Tritt A."/>
            <person name="Yoshinaga Y."/>
            <person name="Zwiers L.-H."/>
            <person name="Turgeon B."/>
            <person name="Goodwin S."/>
            <person name="Spatafora J."/>
            <person name="Crous P."/>
            <person name="Grigoriev I."/>
        </authorList>
    </citation>
    <scope>NUCLEOTIDE SEQUENCE</scope>
    <source>
        <strain evidence="2">CBS 269.34</strain>
    </source>
</reference>
<feature type="region of interest" description="Disordered" evidence="1">
    <location>
        <begin position="1"/>
        <end position="20"/>
    </location>
</feature>
<dbReference type="AlphaFoldDB" id="A0A6A6RFZ4"/>
<name>A0A6A6RFZ4_9PEZI</name>
<organism evidence="2 3">
    <name type="scientific">Lophium mytilinum</name>
    <dbReference type="NCBI Taxonomy" id="390894"/>
    <lineage>
        <taxon>Eukaryota</taxon>
        <taxon>Fungi</taxon>
        <taxon>Dikarya</taxon>
        <taxon>Ascomycota</taxon>
        <taxon>Pezizomycotina</taxon>
        <taxon>Dothideomycetes</taxon>
        <taxon>Pleosporomycetidae</taxon>
        <taxon>Mytilinidiales</taxon>
        <taxon>Mytilinidiaceae</taxon>
        <taxon>Lophium</taxon>
    </lineage>
</organism>
<sequence>MREPCHHHHSSHTRHAASCACPRPAELPDAVRRPYRSTSHVLPAPAALFVIPARSSRSPMPPEYGVQPGCSNLDSFVGGASRNNPYSDIPPGPSAWNRHHRALSNHISPSHVVSRFHELSADRTRPALQLCNSARFGTLYIECYVGVQRELFDRVPCPRLSQIAPD</sequence>
<accession>A0A6A6RFZ4</accession>
<evidence type="ECO:0000313" key="2">
    <source>
        <dbReference type="EMBL" id="KAF2502643.1"/>
    </source>
</evidence>